<feature type="domain" description="Uncharacterized GPI-anchored protein At5g19230-like" evidence="2">
    <location>
        <begin position="240"/>
        <end position="366"/>
    </location>
</feature>
<organism evidence="3">
    <name type="scientific">Cucumis melo</name>
    <name type="common">Muskmelon</name>
    <dbReference type="NCBI Taxonomy" id="3656"/>
    <lineage>
        <taxon>Eukaryota</taxon>
        <taxon>Viridiplantae</taxon>
        <taxon>Streptophyta</taxon>
        <taxon>Embryophyta</taxon>
        <taxon>Tracheophyta</taxon>
        <taxon>Spermatophyta</taxon>
        <taxon>Magnoliopsida</taxon>
        <taxon>eudicotyledons</taxon>
        <taxon>Gunneridae</taxon>
        <taxon>Pentapetalae</taxon>
        <taxon>rosids</taxon>
        <taxon>fabids</taxon>
        <taxon>Cucurbitales</taxon>
        <taxon>Cucurbitaceae</taxon>
        <taxon>Benincaseae</taxon>
        <taxon>Cucumis</taxon>
    </lineage>
</organism>
<dbReference type="PANTHER" id="PTHR33976:SF11">
    <property type="entry name" value="GPI-ANCHORED PROTEIN"/>
    <property type="match status" value="1"/>
</dbReference>
<dbReference type="EnsemblPlants" id="MELO3C004277.2.1">
    <property type="protein sequence ID" value="MELO3C004277.2.1"/>
    <property type="gene ID" value="MELO3C004277.2"/>
</dbReference>
<name>A0A9I9CIV9_CUCME</name>
<evidence type="ECO:0000256" key="1">
    <source>
        <dbReference type="SAM" id="SignalP"/>
    </source>
</evidence>
<evidence type="ECO:0000259" key="2">
    <source>
        <dbReference type="Pfam" id="PF25884"/>
    </source>
</evidence>
<dbReference type="Gramene" id="MELO3C004277.2.1">
    <property type="protein sequence ID" value="MELO3C004277.2.1"/>
    <property type="gene ID" value="MELO3C004277.2"/>
</dbReference>
<proteinExistence type="predicted"/>
<feature type="domain" description="Uncharacterized GPI-anchored protein At5g19230-like" evidence="2">
    <location>
        <begin position="31"/>
        <end position="158"/>
    </location>
</feature>
<keyword evidence="1" id="KW-0732">Signal</keyword>
<reference evidence="3" key="1">
    <citation type="submission" date="2023-03" db="UniProtKB">
        <authorList>
            <consortium name="EnsemblPlants"/>
        </authorList>
    </citation>
    <scope>IDENTIFICATION</scope>
</reference>
<feature type="signal peptide" evidence="1">
    <location>
        <begin position="1"/>
        <end position="26"/>
    </location>
</feature>
<feature type="chain" id="PRO_5039893142" description="Uncharacterized GPI-anchored protein At5g19230-like domain-containing protein" evidence="1">
    <location>
        <begin position="27"/>
        <end position="406"/>
    </location>
</feature>
<evidence type="ECO:0000313" key="3">
    <source>
        <dbReference type="EnsemblPlants" id="MELO3C004277.2.1"/>
    </source>
</evidence>
<dbReference type="Pfam" id="PF25884">
    <property type="entry name" value="At5g19230"/>
    <property type="match status" value="2"/>
</dbReference>
<dbReference type="InterPro" id="IPR045285">
    <property type="entry name" value="At5g19230-like"/>
</dbReference>
<dbReference type="InterPro" id="IPR059083">
    <property type="entry name" value="At5g19230_dom"/>
</dbReference>
<dbReference type="AlphaFoldDB" id="A0A9I9CIV9"/>
<protein>
    <recommendedName>
        <fullName evidence="2">Uncharacterized GPI-anchored protein At5g19230-like domain-containing protein</fullName>
    </recommendedName>
</protein>
<accession>A0A9I9CIV9</accession>
<dbReference type="PANTHER" id="PTHR33976">
    <property type="entry name" value="OS07G0645000 PROTEIN"/>
    <property type="match status" value="1"/>
</dbReference>
<sequence>MAFLKCFLSLCALLHCLLPLLHLVHCDVDLEELFKGFNIYRNSKDRSALAQNSKAKCIAEQIAKNWYSQLPCSAAIEGDVLLPSNQSQLPLFTEYSRKCEVNLNHTVDGVILPVHVPNSADKLMLTNCTHSQAPKYLDNATYTSVGLATNEDCLVIALGTDAISGSYSAGLSLVPHTCWPFTFVQFKHTSSDKVQKDLMPSPLPYSSTMAFTTPKLGLYLCGLAHGLLLLASLVHCDVNEDTLFKAMNIYRSSKELTPMNRNSKADCFVKQIAWDFDDQLPLSIFTSGSNITPSNLTQLPNLPDYLTRCNIELNNTKNGLILPLHIPTLVSNLVLHGCTHSQMANYLSKPEFTSIGIGCYEQWAVFAFATDSPTGSFNSAVTLSKLGLHHFYLVSSLLFGLFLLSG</sequence>